<dbReference type="VEuPathDB" id="FungiDB:CIMG_04187"/>
<protein>
    <submittedName>
        <fullName evidence="1">Uncharacterized protein</fullName>
    </submittedName>
</protein>
<dbReference type="Proteomes" id="UP000001261">
    <property type="component" value="Unassembled WGS sequence"/>
</dbReference>
<reference evidence="2" key="1">
    <citation type="journal article" date="2009" name="Genome Res.">
        <title>Comparative genomic analyses of the human fungal pathogens Coccidioides and their relatives.</title>
        <authorList>
            <person name="Sharpton T.J."/>
            <person name="Stajich J.E."/>
            <person name="Rounsley S.D."/>
            <person name="Gardner M.J."/>
            <person name="Wortman J.R."/>
            <person name="Jordar V.S."/>
            <person name="Maiti R."/>
            <person name="Kodira C.D."/>
            <person name="Neafsey D.E."/>
            <person name="Zeng Q."/>
            <person name="Hung C.-Y."/>
            <person name="McMahan C."/>
            <person name="Muszewska A."/>
            <person name="Grynberg M."/>
            <person name="Mandel M.A."/>
            <person name="Kellner E.M."/>
            <person name="Barker B.M."/>
            <person name="Galgiani J.N."/>
            <person name="Orbach M.J."/>
            <person name="Kirkland T.N."/>
            <person name="Cole G.T."/>
            <person name="Henn M.R."/>
            <person name="Birren B.W."/>
            <person name="Taylor J.W."/>
        </authorList>
    </citation>
    <scope>NUCLEOTIDE SEQUENCE [LARGE SCALE GENOMIC DNA]</scope>
    <source>
        <strain evidence="2">RS</strain>
    </source>
</reference>
<reference evidence="2" key="2">
    <citation type="journal article" date="2010" name="Genome Res.">
        <title>Population genomic sequencing of Coccidioides fungi reveals recent hybridization and transposon control.</title>
        <authorList>
            <person name="Neafsey D.E."/>
            <person name="Barker B.M."/>
            <person name="Sharpton T.J."/>
            <person name="Stajich J.E."/>
            <person name="Park D.J."/>
            <person name="Whiston E."/>
            <person name="Hung C.-Y."/>
            <person name="McMahan C."/>
            <person name="White J."/>
            <person name="Sykes S."/>
            <person name="Heiman D."/>
            <person name="Young S."/>
            <person name="Zeng Q."/>
            <person name="Abouelleil A."/>
            <person name="Aftuck L."/>
            <person name="Bessette D."/>
            <person name="Brown A."/>
            <person name="FitzGerald M."/>
            <person name="Lui A."/>
            <person name="Macdonald J.P."/>
            <person name="Priest M."/>
            <person name="Orbach M.J."/>
            <person name="Galgiani J.N."/>
            <person name="Kirkland T.N."/>
            <person name="Cole G.T."/>
            <person name="Birren B.W."/>
            <person name="Henn M.R."/>
            <person name="Taylor J.W."/>
            <person name="Rounsley S.D."/>
        </authorList>
    </citation>
    <scope>GENOME REANNOTATION</scope>
    <source>
        <strain evidence="2">RS</strain>
    </source>
</reference>
<sequence length="156" mass="17863">MGHCLFPDAIASQLAKEELTDSFTHGPVRRWKRLTSRSYFIPDWTRYLLDRAHHDELLWFIDGKCLLEQESCLDIAAKWRWLALARAKGRLDSTPSTGICKPASFSAGIVSGIVVAQYHYRMKGDRDHDDDDDNERNNEKVESKCLQRLAAVWLAG</sequence>
<name>J3KCZ3_COCIM</name>
<evidence type="ECO:0000313" key="2">
    <source>
        <dbReference type="Proteomes" id="UP000001261"/>
    </source>
</evidence>
<dbReference type="InParanoid" id="J3KCZ3"/>
<keyword evidence="2" id="KW-1185">Reference proteome</keyword>
<accession>J3KCZ3</accession>
<dbReference type="KEGG" id="cim:CIMG_04187"/>
<dbReference type="GeneID" id="4562552"/>
<evidence type="ECO:0000313" key="1">
    <source>
        <dbReference type="EMBL" id="EAS33163.3"/>
    </source>
</evidence>
<organism evidence="1 2">
    <name type="scientific">Coccidioides immitis (strain RS)</name>
    <name type="common">Valley fever fungus</name>
    <dbReference type="NCBI Taxonomy" id="246410"/>
    <lineage>
        <taxon>Eukaryota</taxon>
        <taxon>Fungi</taxon>
        <taxon>Dikarya</taxon>
        <taxon>Ascomycota</taxon>
        <taxon>Pezizomycotina</taxon>
        <taxon>Eurotiomycetes</taxon>
        <taxon>Eurotiomycetidae</taxon>
        <taxon>Onygenales</taxon>
        <taxon>Onygenaceae</taxon>
        <taxon>Coccidioides</taxon>
    </lineage>
</organism>
<proteinExistence type="predicted"/>
<gene>
    <name evidence="1" type="ORF">CIMG_04187</name>
</gene>
<dbReference type="RefSeq" id="XP_001244746.2">
    <property type="nucleotide sequence ID" value="XM_001244745.2"/>
</dbReference>
<dbReference type="EMBL" id="GG704916">
    <property type="protein sequence ID" value="EAS33163.3"/>
    <property type="molecule type" value="Genomic_DNA"/>
</dbReference>
<dbReference type="OMA" id="HHDELLW"/>
<dbReference type="AlphaFoldDB" id="J3KCZ3"/>